<keyword evidence="3" id="KW-0217">Developmental protein</keyword>
<dbReference type="InterPro" id="IPR009057">
    <property type="entry name" value="Homeodomain-like_sf"/>
</dbReference>
<evidence type="ECO:0000313" key="12">
    <source>
        <dbReference type="Proteomes" id="UP000298663"/>
    </source>
</evidence>
<dbReference type="Proteomes" id="UP000298663">
    <property type="component" value="Unassembled WGS sequence"/>
</dbReference>
<dbReference type="GO" id="GO:0005667">
    <property type="term" value="C:transcription regulator complex"/>
    <property type="evidence" value="ECO:0007669"/>
    <property type="project" value="TreeGrafter"/>
</dbReference>
<comment type="similarity">
    <text evidence="2">Belongs to the SIX/Sine oculis homeobox family.</text>
</comment>
<feature type="domain" description="Homeobox" evidence="10">
    <location>
        <begin position="136"/>
        <end position="196"/>
    </location>
</feature>
<dbReference type="PROSITE" id="PS00027">
    <property type="entry name" value="HOMEOBOX_1"/>
    <property type="match status" value="1"/>
</dbReference>
<dbReference type="InterPro" id="IPR001356">
    <property type="entry name" value="HD"/>
</dbReference>
<dbReference type="GO" id="GO:0000978">
    <property type="term" value="F:RNA polymerase II cis-regulatory region sequence-specific DNA binding"/>
    <property type="evidence" value="ECO:0007669"/>
    <property type="project" value="TreeGrafter"/>
</dbReference>
<evidence type="ECO:0000259" key="10">
    <source>
        <dbReference type="PROSITE" id="PS50071"/>
    </source>
</evidence>
<keyword evidence="6 7" id="KW-0539">Nucleus</keyword>
<dbReference type="InterPro" id="IPR017970">
    <property type="entry name" value="Homeobox_CS"/>
</dbReference>
<evidence type="ECO:0000256" key="9">
    <source>
        <dbReference type="SAM" id="MobiDB-lite"/>
    </source>
</evidence>
<dbReference type="EMBL" id="AZBU02000011">
    <property type="protein sequence ID" value="TKR61126.1"/>
    <property type="molecule type" value="Genomic_DNA"/>
</dbReference>
<protein>
    <recommendedName>
        <fullName evidence="10">Homeobox domain-containing protein</fullName>
    </recommendedName>
</protein>
<evidence type="ECO:0000256" key="1">
    <source>
        <dbReference type="ARBA" id="ARBA00004123"/>
    </source>
</evidence>
<name>A0A4U5LXZ5_STECR</name>
<dbReference type="SMART" id="SM00389">
    <property type="entry name" value="HOX"/>
    <property type="match status" value="1"/>
</dbReference>
<organism evidence="11 12">
    <name type="scientific">Steinernema carpocapsae</name>
    <name type="common">Entomopathogenic nematode</name>
    <dbReference type="NCBI Taxonomy" id="34508"/>
    <lineage>
        <taxon>Eukaryota</taxon>
        <taxon>Metazoa</taxon>
        <taxon>Ecdysozoa</taxon>
        <taxon>Nematoda</taxon>
        <taxon>Chromadorea</taxon>
        <taxon>Rhabditida</taxon>
        <taxon>Tylenchina</taxon>
        <taxon>Panagrolaimomorpha</taxon>
        <taxon>Strongyloidoidea</taxon>
        <taxon>Steinernematidae</taxon>
        <taxon>Steinernema</taxon>
    </lineage>
</organism>
<dbReference type="PROSITE" id="PS50071">
    <property type="entry name" value="HOMEOBOX_2"/>
    <property type="match status" value="1"/>
</dbReference>
<accession>A0A4U5LXZ5</accession>
<dbReference type="FunFam" id="1.10.10.60:FF:000046">
    <property type="entry name" value="SIX homeobox 3"/>
    <property type="match status" value="1"/>
</dbReference>
<dbReference type="Gene3D" id="1.10.10.60">
    <property type="entry name" value="Homeodomain-like"/>
    <property type="match status" value="1"/>
</dbReference>
<dbReference type="PANTHER" id="PTHR10390">
    <property type="entry name" value="HOMEOBOX PROTEIN SIX"/>
    <property type="match status" value="1"/>
</dbReference>
<dbReference type="GO" id="GO:0005634">
    <property type="term" value="C:nucleus"/>
    <property type="evidence" value="ECO:0007669"/>
    <property type="project" value="UniProtKB-SubCell"/>
</dbReference>
<dbReference type="InterPro" id="IPR031701">
    <property type="entry name" value="SIX1_SD"/>
</dbReference>
<evidence type="ECO:0000256" key="8">
    <source>
        <dbReference type="RuleBase" id="RU000682"/>
    </source>
</evidence>
<dbReference type="PANTHER" id="PTHR10390:SF61">
    <property type="entry name" value="HOMEOBOX PROTEIN SIX2"/>
    <property type="match status" value="1"/>
</dbReference>
<keyword evidence="4 7" id="KW-0238">DNA-binding</keyword>
<keyword evidence="5 7" id="KW-0371">Homeobox</keyword>
<evidence type="ECO:0000256" key="5">
    <source>
        <dbReference type="ARBA" id="ARBA00023155"/>
    </source>
</evidence>
<dbReference type="OrthoDB" id="3501850at2759"/>
<dbReference type="AlphaFoldDB" id="A0A4U5LXZ5"/>
<evidence type="ECO:0000256" key="4">
    <source>
        <dbReference type="ARBA" id="ARBA00023125"/>
    </source>
</evidence>
<comment type="subcellular location">
    <subcellularLocation>
        <location evidence="1 7 8">Nucleus</location>
    </subcellularLocation>
</comment>
<dbReference type="SUPFAM" id="SSF46689">
    <property type="entry name" value="Homeodomain-like"/>
    <property type="match status" value="1"/>
</dbReference>
<reference evidence="11 12" key="2">
    <citation type="journal article" date="2019" name="G3 (Bethesda)">
        <title>Hybrid Assembly of the Genome of the Entomopathogenic Nematode Steinernema carpocapsae Identifies the X-Chromosome.</title>
        <authorList>
            <person name="Serra L."/>
            <person name="Macchietto M."/>
            <person name="Macias-Munoz A."/>
            <person name="McGill C.J."/>
            <person name="Rodriguez I.M."/>
            <person name="Rodriguez B."/>
            <person name="Murad R."/>
            <person name="Mortazavi A."/>
        </authorList>
    </citation>
    <scope>NUCLEOTIDE SEQUENCE [LARGE SCALE GENOMIC DNA]</scope>
    <source>
        <strain evidence="11 12">ALL</strain>
    </source>
</reference>
<evidence type="ECO:0000256" key="6">
    <source>
        <dbReference type="ARBA" id="ARBA00023242"/>
    </source>
</evidence>
<evidence type="ECO:0000256" key="2">
    <source>
        <dbReference type="ARBA" id="ARBA00008161"/>
    </source>
</evidence>
<reference evidence="11 12" key="1">
    <citation type="journal article" date="2015" name="Genome Biol.">
        <title>Comparative genomics of Steinernema reveals deeply conserved gene regulatory networks.</title>
        <authorList>
            <person name="Dillman A.R."/>
            <person name="Macchietto M."/>
            <person name="Porter C.F."/>
            <person name="Rogers A."/>
            <person name="Williams B."/>
            <person name="Antoshechkin I."/>
            <person name="Lee M.M."/>
            <person name="Goodwin Z."/>
            <person name="Lu X."/>
            <person name="Lewis E.E."/>
            <person name="Goodrich-Blair H."/>
            <person name="Stock S.P."/>
            <person name="Adams B.J."/>
            <person name="Sternberg P.W."/>
            <person name="Mortazavi A."/>
        </authorList>
    </citation>
    <scope>NUCLEOTIDE SEQUENCE [LARGE SCALE GENOMIC DNA]</scope>
    <source>
        <strain evidence="11 12">ALL</strain>
    </source>
</reference>
<feature type="DNA-binding region" description="Homeobox" evidence="7">
    <location>
        <begin position="138"/>
        <end position="197"/>
    </location>
</feature>
<dbReference type="STRING" id="34508.A0A4U5LXZ5"/>
<gene>
    <name evidence="11" type="ORF">L596_028279</name>
</gene>
<proteinExistence type="inferred from homology"/>
<evidence type="ECO:0000256" key="3">
    <source>
        <dbReference type="ARBA" id="ARBA00022473"/>
    </source>
</evidence>
<feature type="region of interest" description="Disordered" evidence="9">
    <location>
        <begin position="157"/>
        <end position="176"/>
    </location>
</feature>
<dbReference type="Pfam" id="PF16878">
    <property type="entry name" value="SIX1_SD"/>
    <property type="match status" value="1"/>
</dbReference>
<dbReference type="CDD" id="cd00086">
    <property type="entry name" value="homeodomain"/>
    <property type="match status" value="1"/>
</dbReference>
<keyword evidence="12" id="KW-1185">Reference proteome</keyword>
<feature type="compositionally biased region" description="Basic and acidic residues" evidence="9">
    <location>
        <begin position="193"/>
        <end position="211"/>
    </location>
</feature>
<sequence>MGQFTPFSGPDLCKYDYGISSDFPYSAEHAACICEALACEVDKLAAFISKLPQSEEYHRNEVVLKSRAVICYRRQNFKELYNILENNSFSTIYHQELQHLWLEAHYEEAEKVRNRPLGAVGKYRIRRKHPLPGGIWDGEETSYCFREKSRQLLKEAYRSNQYPSPKDKKELASKTQLTVTQVSNWFKNRRQRDRAAESRDKGSGGDTKGDSDSSDYDDPLEVKPTLEVPQPQIVQPLEFTAFDPSPYNTHFMAYPTAPHMSYLQPTVMDTIGTIGTQYQSL</sequence>
<comment type="caution">
    <text evidence="11">The sequence shown here is derived from an EMBL/GenBank/DDBJ whole genome shotgun (WGS) entry which is preliminary data.</text>
</comment>
<evidence type="ECO:0000256" key="7">
    <source>
        <dbReference type="PROSITE-ProRule" id="PRU00108"/>
    </source>
</evidence>
<dbReference type="GO" id="GO:0000981">
    <property type="term" value="F:DNA-binding transcription factor activity, RNA polymerase II-specific"/>
    <property type="evidence" value="ECO:0007669"/>
    <property type="project" value="InterPro"/>
</dbReference>
<evidence type="ECO:0000313" key="11">
    <source>
        <dbReference type="EMBL" id="TKR61126.1"/>
    </source>
</evidence>
<feature type="region of interest" description="Disordered" evidence="9">
    <location>
        <begin position="182"/>
        <end position="230"/>
    </location>
</feature>
<dbReference type="Pfam" id="PF00046">
    <property type="entry name" value="Homeodomain"/>
    <property type="match status" value="1"/>
</dbReference>